<evidence type="ECO:0000313" key="3">
    <source>
        <dbReference type="EMBL" id="CAL8131279.1"/>
    </source>
</evidence>
<protein>
    <submittedName>
        <fullName evidence="3">Uncharacterized protein</fullName>
    </submittedName>
</protein>
<sequence length="377" mass="43290">MCWLKVFICANLITICKTTAQQTLQDGTSDFNSYLAKQEHLVMESMANSAKVLADDEHGLPGNLDPYYSYDYEEEHELRPKLVVQKVGKDKQTTTYHPFDDATSTQVPLFTRSFEDYDNDFIIFMNPAFPPGVGHYIVLRKLESQVSTQNDLIDDALSAEISVTLPSQRFYETTEGAQPNFLHEGFVQSGEENYKDINKEDNQEDENSQENSPMNNNAQWQESLKNRRYSPRQRINLNSAQFNVNVNEDSTYAEVVYEAFTITFKESIHGYVSDAEPLELNFMSNYDDGFYQYEDEQGNPQSASVLNDDDVIPEELVDGPLPQIELPPEGQAQMFGSPTGNRRSKRSTRDSERWPRCLKPMLELQSLRSYTMWEKAM</sequence>
<evidence type="ECO:0000256" key="2">
    <source>
        <dbReference type="SAM" id="SignalP"/>
    </source>
</evidence>
<accession>A0ABP1RMZ5</accession>
<proteinExistence type="predicted"/>
<organism evidence="3 4">
    <name type="scientific">Orchesella dallaii</name>
    <dbReference type="NCBI Taxonomy" id="48710"/>
    <lineage>
        <taxon>Eukaryota</taxon>
        <taxon>Metazoa</taxon>
        <taxon>Ecdysozoa</taxon>
        <taxon>Arthropoda</taxon>
        <taxon>Hexapoda</taxon>
        <taxon>Collembola</taxon>
        <taxon>Entomobryomorpha</taxon>
        <taxon>Entomobryoidea</taxon>
        <taxon>Orchesellidae</taxon>
        <taxon>Orchesellinae</taxon>
        <taxon>Orchesella</taxon>
    </lineage>
</organism>
<evidence type="ECO:0000313" key="4">
    <source>
        <dbReference type="Proteomes" id="UP001642540"/>
    </source>
</evidence>
<dbReference type="Proteomes" id="UP001642540">
    <property type="component" value="Unassembled WGS sequence"/>
</dbReference>
<feature type="signal peptide" evidence="2">
    <location>
        <begin position="1"/>
        <end position="20"/>
    </location>
</feature>
<name>A0ABP1RMZ5_9HEXA</name>
<keyword evidence="2" id="KW-0732">Signal</keyword>
<dbReference type="EMBL" id="CAXLJM020000086">
    <property type="protein sequence ID" value="CAL8131279.1"/>
    <property type="molecule type" value="Genomic_DNA"/>
</dbReference>
<feature type="chain" id="PRO_5045155822" evidence="2">
    <location>
        <begin position="21"/>
        <end position="377"/>
    </location>
</feature>
<feature type="region of interest" description="Disordered" evidence="1">
    <location>
        <begin position="320"/>
        <end position="353"/>
    </location>
</feature>
<gene>
    <name evidence="3" type="ORF">ODALV1_LOCUS24107</name>
</gene>
<keyword evidence="4" id="KW-1185">Reference proteome</keyword>
<reference evidence="3 4" key="1">
    <citation type="submission" date="2024-08" db="EMBL/GenBank/DDBJ databases">
        <authorList>
            <person name="Cucini C."/>
            <person name="Frati F."/>
        </authorList>
    </citation>
    <scope>NUCLEOTIDE SEQUENCE [LARGE SCALE GENOMIC DNA]</scope>
</reference>
<comment type="caution">
    <text evidence="3">The sequence shown here is derived from an EMBL/GenBank/DDBJ whole genome shotgun (WGS) entry which is preliminary data.</text>
</comment>
<evidence type="ECO:0000256" key="1">
    <source>
        <dbReference type="SAM" id="MobiDB-lite"/>
    </source>
</evidence>